<dbReference type="GeneID" id="30412931"/>
<dbReference type="EMBL" id="LT607756">
    <property type="protein sequence ID" value="SCG86639.1"/>
    <property type="molecule type" value="Genomic_DNA"/>
</dbReference>
<evidence type="ECO:0000313" key="3">
    <source>
        <dbReference type="EMBL" id="SCG86639.1"/>
    </source>
</evidence>
<evidence type="ECO:0000313" key="4">
    <source>
        <dbReference type="Proteomes" id="UP000094707"/>
    </source>
</evidence>
<accession>A0A1D3L557</accession>
<gene>
    <name evidence="3" type="ORF">MCBB_2096</name>
</gene>
<protein>
    <submittedName>
        <fullName evidence="3">Polysaccharide pyruvyl transferase</fullName>
    </submittedName>
</protein>
<keyword evidence="3" id="KW-0808">Transferase</keyword>
<dbReference type="InterPro" id="IPR007345">
    <property type="entry name" value="Polysacch_pyruvyl_Trfase"/>
</dbReference>
<keyword evidence="4" id="KW-1185">Reference proteome</keyword>
<dbReference type="KEGG" id="mcub:MCBB_2096"/>
<dbReference type="AlphaFoldDB" id="A0A1D3L557"/>
<evidence type="ECO:0000259" key="2">
    <source>
        <dbReference type="Pfam" id="PF04230"/>
    </source>
</evidence>
<dbReference type="Proteomes" id="UP000094707">
    <property type="component" value="Chromosome I"/>
</dbReference>
<evidence type="ECO:0000256" key="1">
    <source>
        <dbReference type="SAM" id="MobiDB-lite"/>
    </source>
</evidence>
<proteinExistence type="predicted"/>
<dbReference type="RefSeq" id="WP_084789954.1">
    <property type="nucleotide sequence ID" value="NZ_LT607756.1"/>
</dbReference>
<dbReference type="Pfam" id="PF04230">
    <property type="entry name" value="PS_pyruv_trans"/>
    <property type="match status" value="1"/>
</dbReference>
<sequence length="450" mass="51495">MDLFKVTDSSKREKGSNTVDNGPKFSKNRIKPDLKQNVKVLLVGYNGANNTGSEARLISIVNDVRNVLGPDVFITIPTLNEKNLRRYIKEETNLKIVPISSIFFFAVKKLVKEHDLVLLVEGSCYMDTWTSALLWAFLWATRCASSFKKPCIAYSVDAGDLSFLNKFLVKREASKTDLIIARTELAADRLKKLGVTAPIKHTADNAFIFQKDVEDENVLKDVWAKKSLHQSGAGVVGFAVVDFYLWPVVIMPWGRSRDLYKWPYYFSRSKKRSRESDELAGRWAAAADRVVEKYGKNVALLCMEELDEPFARSVLGKMQNSKNAHIFSSREFNTSKMTGILQSLELLVTSRYHAAVLSLEAAVPQIAVAHDPRLIGLYRELEMDSYLFDYRTEKSDKKWDEIEKNINELIENPDKIHKKLKQGYKEHLICAKKNKELLRDFLIERGWEVR</sequence>
<reference evidence="3 4" key="1">
    <citation type="submission" date="2016-08" db="EMBL/GenBank/DDBJ databases">
        <authorList>
            <person name="Seilhamer J.J."/>
        </authorList>
    </citation>
    <scope>NUCLEOTIDE SEQUENCE [LARGE SCALE GENOMIC DNA]</scope>
    <source>
        <strain evidence="3">Buetzberg</strain>
    </source>
</reference>
<dbReference type="OrthoDB" id="70488at2157"/>
<feature type="region of interest" description="Disordered" evidence="1">
    <location>
        <begin position="1"/>
        <end position="27"/>
    </location>
</feature>
<dbReference type="STRING" id="118062.MCBB_2096"/>
<organism evidence="3 4">
    <name type="scientific">Methanobacterium congolense</name>
    <dbReference type="NCBI Taxonomy" id="118062"/>
    <lineage>
        <taxon>Archaea</taxon>
        <taxon>Methanobacteriati</taxon>
        <taxon>Methanobacteriota</taxon>
        <taxon>Methanomada group</taxon>
        <taxon>Methanobacteria</taxon>
        <taxon>Methanobacteriales</taxon>
        <taxon>Methanobacteriaceae</taxon>
        <taxon>Methanobacterium</taxon>
    </lineage>
</organism>
<feature type="domain" description="Polysaccharide pyruvyl transferase" evidence="2">
    <location>
        <begin position="50"/>
        <end position="372"/>
    </location>
</feature>
<dbReference type="GO" id="GO:0016740">
    <property type="term" value="F:transferase activity"/>
    <property type="evidence" value="ECO:0007669"/>
    <property type="project" value="UniProtKB-KW"/>
</dbReference>
<dbReference type="PANTHER" id="PTHR36836">
    <property type="entry name" value="COLANIC ACID BIOSYNTHESIS PROTEIN WCAK"/>
    <property type="match status" value="1"/>
</dbReference>
<dbReference type="PANTHER" id="PTHR36836:SF1">
    <property type="entry name" value="COLANIC ACID BIOSYNTHESIS PROTEIN WCAK"/>
    <property type="match status" value="1"/>
</dbReference>
<dbReference type="PATRIC" id="fig|129848.4.peg.2143"/>
<name>A0A1D3L557_9EURY</name>